<evidence type="ECO:0000256" key="1">
    <source>
        <dbReference type="SAM" id="Phobius"/>
    </source>
</evidence>
<feature type="transmembrane region" description="Helical" evidence="1">
    <location>
        <begin position="220"/>
        <end position="242"/>
    </location>
</feature>
<keyword evidence="1" id="KW-0472">Membrane</keyword>
<dbReference type="PANTHER" id="PTHR38034:SF1">
    <property type="entry name" value="INNER MEMBRANE PROTEIN YPJD"/>
    <property type="match status" value="1"/>
</dbReference>
<dbReference type="Pfam" id="PF01578">
    <property type="entry name" value="Cytochrom_C_asm"/>
    <property type="match status" value="1"/>
</dbReference>
<proteinExistence type="predicted"/>
<reference evidence="3 4" key="1">
    <citation type="submission" date="2020-04" db="EMBL/GenBank/DDBJ databases">
        <authorList>
            <person name="De Canck E."/>
        </authorList>
    </citation>
    <scope>NUCLEOTIDE SEQUENCE [LARGE SCALE GENOMIC DNA]</scope>
    <source>
        <strain evidence="3 4">LMG 28138</strain>
    </source>
</reference>
<dbReference type="EMBL" id="CADIKM010000001">
    <property type="protein sequence ID" value="CAB3777476.1"/>
    <property type="molecule type" value="Genomic_DNA"/>
</dbReference>
<name>A0A6S7CD34_9BURK</name>
<feature type="transmembrane region" description="Helical" evidence="1">
    <location>
        <begin position="104"/>
        <end position="123"/>
    </location>
</feature>
<dbReference type="InterPro" id="IPR052372">
    <property type="entry name" value="YpjD/HemX"/>
</dbReference>
<dbReference type="Proteomes" id="UP000494115">
    <property type="component" value="Unassembled WGS sequence"/>
</dbReference>
<evidence type="ECO:0000259" key="2">
    <source>
        <dbReference type="Pfam" id="PF01578"/>
    </source>
</evidence>
<keyword evidence="4" id="KW-1185">Reference proteome</keyword>
<dbReference type="PANTHER" id="PTHR38034">
    <property type="entry name" value="INNER MEMBRANE PROTEIN YPJD"/>
    <property type="match status" value="1"/>
</dbReference>
<feature type="transmembrane region" description="Helical" evidence="1">
    <location>
        <begin position="6"/>
        <end position="23"/>
    </location>
</feature>
<dbReference type="InterPro" id="IPR002541">
    <property type="entry name" value="Cyt_c_assembly"/>
</dbReference>
<gene>
    <name evidence="3" type="ORF">LMG28138_00390</name>
</gene>
<feature type="domain" description="Cytochrome c assembly protein" evidence="2">
    <location>
        <begin position="52"/>
        <end position="309"/>
    </location>
</feature>
<sequence length="315" mass="34632">MTIVLYALTAILYGSLSVAAWRSRRRIAQTAGEALSARPQSLSQRDRLLLACALAVHGLVLEQTVFPEGAMIYGFAFALSAMLWLGVLMYWIESLFFPLDGLRMLVLPIAFVASLMPLIFGGVKVLPYSADLMFKLHFLVANVAYGLLALAAAHAALMLLVERRLHAARGARASVRPESRAGLRAAARMDPGAPALDAGPDHWANTWLDALPPLLTLEKLLFRLITAGFFVLTLALVSGILFSEQLFHRPLRFDHKTVFAVLSWFMFGGVLAGRTLYGWRGRTALRWVLASFGALLLAYVGSRFVLEVLLHRSVV</sequence>
<dbReference type="GO" id="GO:0020037">
    <property type="term" value="F:heme binding"/>
    <property type="evidence" value="ECO:0007669"/>
    <property type="project" value="InterPro"/>
</dbReference>
<protein>
    <recommendedName>
        <fullName evidence="2">Cytochrome c assembly protein domain-containing protein</fullName>
    </recommendedName>
</protein>
<evidence type="ECO:0000313" key="3">
    <source>
        <dbReference type="EMBL" id="CAB3777476.1"/>
    </source>
</evidence>
<feature type="transmembrane region" description="Helical" evidence="1">
    <location>
        <begin position="284"/>
        <end position="306"/>
    </location>
</feature>
<feature type="transmembrane region" description="Helical" evidence="1">
    <location>
        <begin position="257"/>
        <end position="277"/>
    </location>
</feature>
<organism evidence="3 4">
    <name type="scientific">Pararobbsia alpina</name>
    <dbReference type="NCBI Taxonomy" id="621374"/>
    <lineage>
        <taxon>Bacteria</taxon>
        <taxon>Pseudomonadati</taxon>
        <taxon>Pseudomonadota</taxon>
        <taxon>Betaproteobacteria</taxon>
        <taxon>Burkholderiales</taxon>
        <taxon>Burkholderiaceae</taxon>
        <taxon>Pararobbsia</taxon>
    </lineage>
</organism>
<keyword evidence="1" id="KW-0812">Transmembrane</keyword>
<dbReference type="AlphaFoldDB" id="A0A6S7CD34"/>
<keyword evidence="1" id="KW-1133">Transmembrane helix</keyword>
<dbReference type="RefSeq" id="WP_175102921.1">
    <property type="nucleotide sequence ID" value="NZ_CADIKM010000001.1"/>
</dbReference>
<evidence type="ECO:0000313" key="4">
    <source>
        <dbReference type="Proteomes" id="UP000494115"/>
    </source>
</evidence>
<feature type="transmembrane region" description="Helical" evidence="1">
    <location>
        <begin position="72"/>
        <end position="92"/>
    </location>
</feature>
<dbReference type="GO" id="GO:0017004">
    <property type="term" value="P:cytochrome complex assembly"/>
    <property type="evidence" value="ECO:0007669"/>
    <property type="project" value="InterPro"/>
</dbReference>
<feature type="transmembrane region" description="Helical" evidence="1">
    <location>
        <begin position="143"/>
        <end position="161"/>
    </location>
</feature>
<accession>A0A6S7CD34</accession>
<feature type="transmembrane region" description="Helical" evidence="1">
    <location>
        <begin position="48"/>
        <end position="66"/>
    </location>
</feature>